<dbReference type="EMBL" id="LAZR01010675">
    <property type="protein sequence ID" value="KKM65727.1"/>
    <property type="molecule type" value="Genomic_DNA"/>
</dbReference>
<evidence type="ECO:0000313" key="1">
    <source>
        <dbReference type="EMBL" id="KKM65727.1"/>
    </source>
</evidence>
<protein>
    <submittedName>
        <fullName evidence="1">Uncharacterized protein</fullName>
    </submittedName>
</protein>
<organism evidence="1">
    <name type="scientific">marine sediment metagenome</name>
    <dbReference type="NCBI Taxonomy" id="412755"/>
    <lineage>
        <taxon>unclassified sequences</taxon>
        <taxon>metagenomes</taxon>
        <taxon>ecological metagenomes</taxon>
    </lineage>
</organism>
<accession>A0A0F9M9A6</accession>
<reference evidence="1" key="1">
    <citation type="journal article" date="2015" name="Nature">
        <title>Complex archaea that bridge the gap between prokaryotes and eukaryotes.</title>
        <authorList>
            <person name="Spang A."/>
            <person name="Saw J.H."/>
            <person name="Jorgensen S.L."/>
            <person name="Zaremba-Niedzwiedzka K."/>
            <person name="Martijn J."/>
            <person name="Lind A.E."/>
            <person name="van Eijk R."/>
            <person name="Schleper C."/>
            <person name="Guy L."/>
            <person name="Ettema T.J."/>
        </authorList>
    </citation>
    <scope>NUCLEOTIDE SEQUENCE</scope>
</reference>
<dbReference type="AlphaFoldDB" id="A0A0F9M9A6"/>
<feature type="non-terminal residue" evidence="1">
    <location>
        <position position="1"/>
    </location>
</feature>
<gene>
    <name evidence="1" type="ORF">LCGC14_1488440</name>
</gene>
<sequence>QCNKNMENFMIKHWLYGEINLNEEIKKETECIRCIHFKVCNITNVWRDKLENMCINFTFGNSCAFHSCGRCLHRQARWNKKQPIPCFKCKYFIKK</sequence>
<comment type="caution">
    <text evidence="1">The sequence shown here is derived from an EMBL/GenBank/DDBJ whole genome shotgun (WGS) entry which is preliminary data.</text>
</comment>
<name>A0A0F9M9A6_9ZZZZ</name>
<proteinExistence type="predicted"/>